<proteinExistence type="predicted"/>
<reference evidence="1 2" key="1">
    <citation type="journal article" date="2021" name="BMC Genomics">
        <title>Datura genome reveals duplications of psychoactive alkaloid biosynthetic genes and high mutation rate following tissue culture.</title>
        <authorList>
            <person name="Rajewski A."/>
            <person name="Carter-House D."/>
            <person name="Stajich J."/>
            <person name="Litt A."/>
        </authorList>
    </citation>
    <scope>NUCLEOTIDE SEQUENCE [LARGE SCALE GENOMIC DNA]</scope>
    <source>
        <strain evidence="1">AR-01</strain>
    </source>
</reference>
<dbReference type="Proteomes" id="UP000823775">
    <property type="component" value="Unassembled WGS sequence"/>
</dbReference>
<comment type="caution">
    <text evidence="1">The sequence shown here is derived from an EMBL/GenBank/DDBJ whole genome shotgun (WGS) entry which is preliminary data.</text>
</comment>
<evidence type="ECO:0000313" key="2">
    <source>
        <dbReference type="Proteomes" id="UP000823775"/>
    </source>
</evidence>
<gene>
    <name evidence="1" type="ORF">HAX54_009513</name>
</gene>
<protein>
    <submittedName>
        <fullName evidence="1">Uncharacterized protein</fullName>
    </submittedName>
</protein>
<keyword evidence="2" id="KW-1185">Reference proteome</keyword>
<sequence>MFKTQKEVKYAPKNWINEGRLAFEFPTIQDKFRELGLGYISAGQEECNLSLEREFYANWDTSFGESNKLKIQGQVFHFTYKRFNAFLEKPMVYLSECFILLEGTPYQDILFVVSTHQPIRQWIIMTLA</sequence>
<accession>A0ABS8TGL6</accession>
<organism evidence="1 2">
    <name type="scientific">Datura stramonium</name>
    <name type="common">Jimsonweed</name>
    <name type="synonym">Common thornapple</name>
    <dbReference type="NCBI Taxonomy" id="4076"/>
    <lineage>
        <taxon>Eukaryota</taxon>
        <taxon>Viridiplantae</taxon>
        <taxon>Streptophyta</taxon>
        <taxon>Embryophyta</taxon>
        <taxon>Tracheophyta</taxon>
        <taxon>Spermatophyta</taxon>
        <taxon>Magnoliopsida</taxon>
        <taxon>eudicotyledons</taxon>
        <taxon>Gunneridae</taxon>
        <taxon>Pentapetalae</taxon>
        <taxon>asterids</taxon>
        <taxon>lamiids</taxon>
        <taxon>Solanales</taxon>
        <taxon>Solanaceae</taxon>
        <taxon>Solanoideae</taxon>
        <taxon>Datureae</taxon>
        <taxon>Datura</taxon>
    </lineage>
</organism>
<name>A0ABS8TGL6_DATST</name>
<evidence type="ECO:0000313" key="1">
    <source>
        <dbReference type="EMBL" id="MCD7470005.1"/>
    </source>
</evidence>
<dbReference type="EMBL" id="JACEIK010001518">
    <property type="protein sequence ID" value="MCD7470005.1"/>
    <property type="molecule type" value="Genomic_DNA"/>
</dbReference>